<gene>
    <name evidence="3" type="ORF">R8Z58_16025</name>
</gene>
<sequence length="637" mass="68211">MTTADGAVIGTTQIHGNAPRNRAFNIVLLGDGFTAAQQGAFDTAASDFVTALLGTEPFGDLRPVINVFRVNVRSTDSGADDPAAAGGTGATARTYFDASFGGGGIRRLLLANTATVLTTAAAQVPEFTLALLVVNSTVYGGAGGSIGTYSLAGGATEIAIHEAGHTAFGLADEYPYWAGGNEADRQHHPPTEPGEPNVTINTDRNTLKWRWAVAASTPIPTQTNPNPAIEDYSPSPVADGTVGTFEGAHYYHAGAYRPEWNCKMRNLGVKFCAVCKAVIWNRFRPLMTQEVRAGALMSVVARYPEHLDVFAVAPDGRCVSNWWDAGSGWAGWFSLMGGVASPGGAGSPITAISRFDRHLDLFTVGTDNRVYSAWWNAATGWSSWFVLGTIRCRPGSVITALARYTDQIDLFTTDESGRTMTIWWNGAGGWARDWVHIGGGIAANGAPVTAVARRPHHLDIFTVGTDNRVYSAWWDQRSGWSGWFPINGITCRPDSTVTVVARHPDQLDLFTTDSAGRIMSTWWNVTGGWARGWFQVSGGVASPGSDVTAIARYDNHLDLFVIGTDNRVYSTWWHEGGNWAGWFNVSGGVGRPGGQVAAISRVAEQIDVFVTGSDGIAYSTWWNGAGGWAGWFQLGIT</sequence>
<dbReference type="InterPro" id="IPR058502">
    <property type="entry name" value="PLL-like_beta-prop"/>
</dbReference>
<dbReference type="EMBL" id="JAWQEV010000006">
    <property type="protein sequence ID" value="MDW4574288.1"/>
    <property type="molecule type" value="Genomic_DNA"/>
</dbReference>
<proteinExistence type="predicted"/>
<protein>
    <submittedName>
        <fullName evidence="3">M64 family metallopeptidase</fullName>
    </submittedName>
</protein>
<evidence type="ECO:0000313" key="4">
    <source>
        <dbReference type="Proteomes" id="UP001283109"/>
    </source>
</evidence>
<dbReference type="InterPro" id="IPR024079">
    <property type="entry name" value="MetalloPept_cat_dom_sf"/>
</dbReference>
<accession>A0ABU4H4M2</accession>
<dbReference type="SUPFAM" id="SSF89372">
    <property type="entry name" value="Fucose-specific lectin"/>
    <property type="match status" value="1"/>
</dbReference>
<evidence type="ECO:0000256" key="1">
    <source>
        <dbReference type="SAM" id="MobiDB-lite"/>
    </source>
</evidence>
<organism evidence="3 4">
    <name type="scientific">Microbacterium arthrosphaerae</name>
    <dbReference type="NCBI Taxonomy" id="792652"/>
    <lineage>
        <taxon>Bacteria</taxon>
        <taxon>Bacillati</taxon>
        <taxon>Actinomycetota</taxon>
        <taxon>Actinomycetes</taxon>
        <taxon>Micrococcales</taxon>
        <taxon>Microbacteriaceae</taxon>
        <taxon>Microbacterium</taxon>
    </lineage>
</organism>
<dbReference type="Gene3D" id="3.40.390.10">
    <property type="entry name" value="Collagenase (Catalytic Domain)"/>
    <property type="match status" value="1"/>
</dbReference>
<keyword evidence="4" id="KW-1185">Reference proteome</keyword>
<dbReference type="Gene3D" id="2.120.10.70">
    <property type="entry name" value="Fucose-specific lectin"/>
    <property type="match status" value="2"/>
</dbReference>
<dbReference type="Pfam" id="PF09471">
    <property type="entry name" value="Peptidase_M64"/>
    <property type="match status" value="2"/>
</dbReference>
<dbReference type="Pfam" id="PF26607">
    <property type="entry name" value="DUF8189"/>
    <property type="match status" value="1"/>
</dbReference>
<comment type="caution">
    <text evidence="3">The sequence shown here is derived from an EMBL/GenBank/DDBJ whole genome shotgun (WGS) entry which is preliminary data.</text>
</comment>
<dbReference type="Proteomes" id="UP001283109">
    <property type="component" value="Unassembled WGS sequence"/>
</dbReference>
<name>A0ABU4H4M2_9MICO</name>
<dbReference type="CDD" id="cd22954">
    <property type="entry name" value="PLL_lectin"/>
    <property type="match status" value="1"/>
</dbReference>
<evidence type="ECO:0000259" key="2">
    <source>
        <dbReference type="Pfam" id="PF26607"/>
    </source>
</evidence>
<dbReference type="InterPro" id="IPR019026">
    <property type="entry name" value="Peptidase_M64_IgA"/>
</dbReference>
<reference evidence="3 4" key="1">
    <citation type="submission" date="2023-11" db="EMBL/GenBank/DDBJ databases">
        <title>Draft genome sequence of Microbacterium arthrosphaerae JCM 30492.</title>
        <authorList>
            <person name="Zhang G."/>
            <person name="Ding Y."/>
        </authorList>
    </citation>
    <scope>NUCLEOTIDE SEQUENCE [LARGE SCALE GENOMIC DNA]</scope>
    <source>
        <strain evidence="3 4">JCM 30492</strain>
    </source>
</reference>
<dbReference type="RefSeq" id="WP_318354785.1">
    <property type="nucleotide sequence ID" value="NZ_JAWQEV010000006.1"/>
</dbReference>
<feature type="domain" description="PLL-like beta propeller" evidence="2">
    <location>
        <begin position="293"/>
        <end position="635"/>
    </location>
</feature>
<feature type="region of interest" description="Disordered" evidence="1">
    <location>
        <begin position="181"/>
        <end position="200"/>
    </location>
</feature>
<evidence type="ECO:0000313" key="3">
    <source>
        <dbReference type="EMBL" id="MDW4574288.1"/>
    </source>
</evidence>